<dbReference type="PANTHER" id="PTHR10314">
    <property type="entry name" value="CYSTATHIONINE BETA-SYNTHASE"/>
    <property type="match status" value="1"/>
</dbReference>
<evidence type="ECO:0000313" key="4">
    <source>
        <dbReference type="EMBL" id="OKL53013.1"/>
    </source>
</evidence>
<dbReference type="OrthoDB" id="7624112at2"/>
<feature type="domain" description="Tryptophan synthase beta chain-like PALP" evidence="3">
    <location>
        <begin position="27"/>
        <end position="296"/>
    </location>
</feature>
<dbReference type="InterPro" id="IPR001926">
    <property type="entry name" value="TrpB-like_PALP"/>
</dbReference>
<evidence type="ECO:0000313" key="5">
    <source>
        <dbReference type="Proteomes" id="UP000185628"/>
    </source>
</evidence>
<keyword evidence="2" id="KW-0663">Pyridoxal phosphate</keyword>
<evidence type="ECO:0000259" key="3">
    <source>
        <dbReference type="Pfam" id="PF00291"/>
    </source>
</evidence>
<dbReference type="Pfam" id="PF00291">
    <property type="entry name" value="PALP"/>
    <property type="match status" value="1"/>
</dbReference>
<dbReference type="RefSeq" id="WP_073717513.1">
    <property type="nucleotide sequence ID" value="NZ_MQVR01000100.1"/>
</dbReference>
<comment type="caution">
    <text evidence="4">The sequence shown here is derived from an EMBL/GenBank/DDBJ whole genome shotgun (WGS) entry which is preliminary data.</text>
</comment>
<protein>
    <recommendedName>
        <fullName evidence="3">Tryptophan synthase beta chain-like PALP domain-containing protein</fullName>
    </recommendedName>
</protein>
<organism evidence="4 5">
    <name type="scientific">Bowdeniella nasicola</name>
    <dbReference type="NCBI Taxonomy" id="208480"/>
    <lineage>
        <taxon>Bacteria</taxon>
        <taxon>Bacillati</taxon>
        <taxon>Actinomycetota</taxon>
        <taxon>Actinomycetes</taxon>
        <taxon>Actinomycetales</taxon>
        <taxon>Actinomycetaceae</taxon>
        <taxon>Bowdeniella</taxon>
    </lineage>
</organism>
<reference evidence="5" key="1">
    <citation type="submission" date="2016-12" db="EMBL/GenBank/DDBJ databases">
        <authorList>
            <person name="Meng X."/>
        </authorList>
    </citation>
    <scope>NUCLEOTIDE SEQUENCE [LARGE SCALE GENOMIC DNA]</scope>
    <source>
        <strain evidence="5">DSM 19116</strain>
    </source>
</reference>
<dbReference type="Proteomes" id="UP000185628">
    <property type="component" value="Unassembled WGS sequence"/>
</dbReference>
<evidence type="ECO:0000256" key="2">
    <source>
        <dbReference type="ARBA" id="ARBA00022898"/>
    </source>
</evidence>
<sequence length="365" mass="39474">MKHSERQACRKWAIDAIKTMNEAMGDTSTPLHEFPVPKEWGVKVILKDESVLASGSLKHRLAASLISFGICNGDITQHSTLVDASSGSTAVSEAFYAKALGLPFVAVVPSCTSPKKLQIIEESGGKCYLCEPGESIYNKAAELGAQDNWVYLDQFTNASLRTNWRSDNLASALFQQLAATSHEIPAWVIVGAGTGGTASTIARYSRYHGLDTQLCVVDPEGSAYYEAWKTNSREITGPGSRIEGIGRPRVEPSFIPSIVDEVLPIPDRASVAGMVAMRDRGFDVGASTGTNIIGTLAIAYTMYKNGISGTIASIICDRSDRYQDSYCSNEWLDESGLAPCEYLDELNAWLDGGEMPSWVPVPEVN</sequence>
<dbReference type="GO" id="GO:1901605">
    <property type="term" value="P:alpha-amino acid metabolic process"/>
    <property type="evidence" value="ECO:0007669"/>
    <property type="project" value="UniProtKB-ARBA"/>
</dbReference>
<dbReference type="InterPro" id="IPR036052">
    <property type="entry name" value="TrpB-like_PALP_sf"/>
</dbReference>
<dbReference type="EMBL" id="MQVR01000100">
    <property type="protein sequence ID" value="OKL53013.1"/>
    <property type="molecule type" value="Genomic_DNA"/>
</dbReference>
<accession>A0A1Q5PZF2</accession>
<comment type="cofactor">
    <cofactor evidence="1">
        <name>pyridoxal 5'-phosphate</name>
        <dbReference type="ChEBI" id="CHEBI:597326"/>
    </cofactor>
</comment>
<name>A0A1Q5PZF2_9ACTO</name>
<dbReference type="Gene3D" id="3.40.50.1100">
    <property type="match status" value="2"/>
</dbReference>
<proteinExistence type="predicted"/>
<dbReference type="AlphaFoldDB" id="A0A1Q5PZF2"/>
<gene>
    <name evidence="4" type="ORF">BSZ39_11740</name>
</gene>
<dbReference type="SUPFAM" id="SSF53686">
    <property type="entry name" value="Tryptophan synthase beta subunit-like PLP-dependent enzymes"/>
    <property type="match status" value="1"/>
</dbReference>
<keyword evidence="5" id="KW-1185">Reference proteome</keyword>
<evidence type="ECO:0000256" key="1">
    <source>
        <dbReference type="ARBA" id="ARBA00001933"/>
    </source>
</evidence>
<dbReference type="InterPro" id="IPR050214">
    <property type="entry name" value="Cys_Synth/Cystath_Beta-Synth"/>
</dbReference>